<reference evidence="3 4" key="1">
    <citation type="journal article" date="2019" name="Commun. Biol.">
        <title>The bagworm genome reveals a unique fibroin gene that provides high tensile strength.</title>
        <authorList>
            <person name="Kono N."/>
            <person name="Nakamura H."/>
            <person name="Ohtoshi R."/>
            <person name="Tomita M."/>
            <person name="Numata K."/>
            <person name="Arakawa K."/>
        </authorList>
    </citation>
    <scope>NUCLEOTIDE SEQUENCE [LARGE SCALE GENOMIC DNA]</scope>
</reference>
<feature type="domain" description="Reverse transcriptase" evidence="2">
    <location>
        <begin position="87"/>
        <end position="157"/>
    </location>
</feature>
<dbReference type="InterPro" id="IPR053134">
    <property type="entry name" value="RNA-dir_DNA_polymerase"/>
</dbReference>
<dbReference type="InterPro" id="IPR043502">
    <property type="entry name" value="DNA/RNA_pol_sf"/>
</dbReference>
<dbReference type="PANTHER" id="PTHR24559:SF444">
    <property type="entry name" value="REVERSE TRANSCRIPTASE DOMAIN-CONTAINING PROTEIN"/>
    <property type="match status" value="1"/>
</dbReference>
<comment type="caution">
    <text evidence="3">The sequence shown here is derived from an EMBL/GenBank/DDBJ whole genome shotgun (WGS) entry which is preliminary data.</text>
</comment>
<dbReference type="AlphaFoldDB" id="A0A4C1TJ61"/>
<organism evidence="3 4">
    <name type="scientific">Eumeta variegata</name>
    <name type="common">Bagworm moth</name>
    <name type="synonym">Eumeta japonica</name>
    <dbReference type="NCBI Taxonomy" id="151549"/>
    <lineage>
        <taxon>Eukaryota</taxon>
        <taxon>Metazoa</taxon>
        <taxon>Ecdysozoa</taxon>
        <taxon>Arthropoda</taxon>
        <taxon>Hexapoda</taxon>
        <taxon>Insecta</taxon>
        <taxon>Pterygota</taxon>
        <taxon>Neoptera</taxon>
        <taxon>Endopterygota</taxon>
        <taxon>Lepidoptera</taxon>
        <taxon>Glossata</taxon>
        <taxon>Ditrysia</taxon>
        <taxon>Tineoidea</taxon>
        <taxon>Psychidae</taxon>
        <taxon>Oiketicinae</taxon>
        <taxon>Eumeta</taxon>
    </lineage>
</organism>
<evidence type="ECO:0000313" key="4">
    <source>
        <dbReference type="Proteomes" id="UP000299102"/>
    </source>
</evidence>
<evidence type="ECO:0000256" key="1">
    <source>
        <dbReference type="SAM" id="MobiDB-lite"/>
    </source>
</evidence>
<dbReference type="OrthoDB" id="8057740at2759"/>
<dbReference type="GO" id="GO:0071897">
    <property type="term" value="P:DNA biosynthetic process"/>
    <property type="evidence" value="ECO:0007669"/>
    <property type="project" value="UniProtKB-ARBA"/>
</dbReference>
<dbReference type="PANTHER" id="PTHR24559">
    <property type="entry name" value="TRANSPOSON TY3-I GAG-POL POLYPROTEIN"/>
    <property type="match status" value="1"/>
</dbReference>
<name>A0A4C1TJ61_EUMVA</name>
<dbReference type="Proteomes" id="UP000299102">
    <property type="component" value="Unassembled WGS sequence"/>
</dbReference>
<dbReference type="EMBL" id="BGZK01005556">
    <property type="protein sequence ID" value="GBP14552.1"/>
    <property type="molecule type" value="Genomic_DNA"/>
</dbReference>
<feature type="region of interest" description="Disordered" evidence="1">
    <location>
        <begin position="70"/>
        <end position="90"/>
    </location>
</feature>
<accession>A0A4C1TJ61</accession>
<evidence type="ECO:0000313" key="3">
    <source>
        <dbReference type="EMBL" id="GBP14552.1"/>
    </source>
</evidence>
<dbReference type="Gene3D" id="3.10.10.10">
    <property type="entry name" value="HIV Type 1 Reverse Transcriptase, subunit A, domain 1"/>
    <property type="match status" value="1"/>
</dbReference>
<dbReference type="STRING" id="151549.A0A4C1TJ61"/>
<dbReference type="InterPro" id="IPR000477">
    <property type="entry name" value="RT_dom"/>
</dbReference>
<gene>
    <name evidence="3" type="ORF">EVAR_101100_1</name>
</gene>
<feature type="compositionally biased region" description="Basic and acidic residues" evidence="1">
    <location>
        <begin position="80"/>
        <end position="90"/>
    </location>
</feature>
<keyword evidence="4" id="KW-1185">Reference proteome</keyword>
<dbReference type="Pfam" id="PF00078">
    <property type="entry name" value="RVT_1"/>
    <property type="match status" value="1"/>
</dbReference>
<dbReference type="SUPFAM" id="SSF56672">
    <property type="entry name" value="DNA/RNA polymerases"/>
    <property type="match status" value="1"/>
</dbReference>
<evidence type="ECO:0000259" key="2">
    <source>
        <dbReference type="Pfam" id="PF00078"/>
    </source>
</evidence>
<sequence>MDKFQLRDEKSSNYIDAIISLRNQLRQPLPDYQHRSRYKISYRGVNKISYEDAGEQDDVIEEIRYNRHVNKPISTQEEGDDKRGENRRLNEQTVKDAYPLIYIDALLGRLQDTYFISSIDLKDAFWQILLAEDSKPKMAFTVPGRPHYHVTVMPFGL</sequence>
<protein>
    <submittedName>
        <fullName evidence="3">Enzymatic polyprotein</fullName>
    </submittedName>
</protein>
<proteinExistence type="predicted"/>